<feature type="transmembrane region" description="Helical" evidence="3">
    <location>
        <begin position="140"/>
        <end position="159"/>
    </location>
</feature>
<reference evidence="5" key="1">
    <citation type="journal article" date="2018" name="Genome Biol.">
        <title>SKESA: strategic k-mer extension for scrupulous assemblies.</title>
        <authorList>
            <person name="Souvorov A."/>
            <person name="Agarwala R."/>
            <person name="Lipman D.J."/>
        </authorList>
    </citation>
    <scope>NUCLEOTIDE SEQUENCE</scope>
    <source>
        <strain evidence="5">MA.JE_S09-001876</strain>
    </source>
</reference>
<protein>
    <submittedName>
        <fullName evidence="5">Mechanosensitive ion channel protein MscS</fullName>
    </submittedName>
</protein>
<organism evidence="5">
    <name type="scientific">Salmonella enterica</name>
    <name type="common">Salmonella choleraesuis</name>
    <dbReference type="NCBI Taxonomy" id="28901"/>
    <lineage>
        <taxon>Bacteria</taxon>
        <taxon>Pseudomonadati</taxon>
        <taxon>Pseudomonadota</taxon>
        <taxon>Gammaproteobacteria</taxon>
        <taxon>Enterobacterales</taxon>
        <taxon>Enterobacteriaceae</taxon>
        <taxon>Salmonella</taxon>
    </lineage>
</organism>
<name>A0A763LWH9_SALER</name>
<keyword evidence="3" id="KW-0812">Transmembrane</keyword>
<dbReference type="Pfam" id="PF21088">
    <property type="entry name" value="MS_channel_1st"/>
    <property type="match status" value="1"/>
</dbReference>
<feature type="non-terminal residue" evidence="5">
    <location>
        <position position="160"/>
    </location>
</feature>
<feature type="transmembrane region" description="Helical" evidence="3">
    <location>
        <begin position="117"/>
        <end position="134"/>
    </location>
</feature>
<keyword evidence="3" id="KW-0472">Membrane</keyword>
<sequence length="160" mass="17692">MFTEFFLKNAFNLAILFSCGMALLVVRFWLSRNVQWKKGFTFHAAQFFIYAIIIGTIGSILNNAIEDYNLRFISSGVIDFICTSLIALILTIKLFLIINQFEKAQVNKGRDVTSTRILARVIKITIIVAIVLLYGEHFGMSLSGLLTFGGIGGIAVGMAG</sequence>
<evidence type="ECO:0000313" key="5">
    <source>
        <dbReference type="EMBL" id="HAG4383115.1"/>
    </source>
</evidence>
<dbReference type="InterPro" id="IPR049142">
    <property type="entry name" value="MS_channel_1st"/>
</dbReference>
<feature type="transmembrane region" description="Helical" evidence="3">
    <location>
        <begin position="73"/>
        <end position="96"/>
    </location>
</feature>
<dbReference type="Gene3D" id="1.10.287.1260">
    <property type="match status" value="1"/>
</dbReference>
<dbReference type="AlphaFoldDB" id="A0A763LWH9"/>
<evidence type="ECO:0000259" key="4">
    <source>
        <dbReference type="Pfam" id="PF21088"/>
    </source>
</evidence>
<reference evidence="5" key="2">
    <citation type="submission" date="2020-02" db="EMBL/GenBank/DDBJ databases">
        <authorList>
            <consortium name="NCBI Pathogen Detection Project"/>
        </authorList>
    </citation>
    <scope>NUCLEOTIDE SEQUENCE</scope>
    <source>
        <strain evidence="5">MA.JE_S09-001876</strain>
    </source>
</reference>
<evidence type="ECO:0000256" key="2">
    <source>
        <dbReference type="ARBA" id="ARBA00008017"/>
    </source>
</evidence>
<evidence type="ECO:0000256" key="1">
    <source>
        <dbReference type="ARBA" id="ARBA00004141"/>
    </source>
</evidence>
<dbReference type="PANTHER" id="PTHR43634:SF2">
    <property type="entry name" value="LOW CONDUCTANCE MECHANOSENSITIVE CHANNEL YNAI"/>
    <property type="match status" value="1"/>
</dbReference>
<dbReference type="InterPro" id="IPR011014">
    <property type="entry name" value="MscS_channel_TM-2"/>
</dbReference>
<comment type="caution">
    <text evidence="5">The sequence shown here is derived from an EMBL/GenBank/DDBJ whole genome shotgun (WGS) entry which is preliminary data.</text>
</comment>
<dbReference type="InterPro" id="IPR045042">
    <property type="entry name" value="YnaI-like"/>
</dbReference>
<comment type="subcellular location">
    <subcellularLocation>
        <location evidence="1">Membrane</location>
        <topology evidence="1">Multi-pass membrane protein</topology>
    </subcellularLocation>
</comment>
<accession>A0A763LWH9</accession>
<comment type="similarity">
    <text evidence="2">Belongs to the MscS (TC 1.A.23) family.</text>
</comment>
<evidence type="ECO:0000256" key="3">
    <source>
        <dbReference type="SAM" id="Phobius"/>
    </source>
</evidence>
<dbReference type="EMBL" id="DAAYIT010000052">
    <property type="protein sequence ID" value="HAG4383115.1"/>
    <property type="molecule type" value="Genomic_DNA"/>
</dbReference>
<proteinExistence type="inferred from homology"/>
<feature type="transmembrane region" description="Helical" evidence="3">
    <location>
        <begin position="42"/>
        <end position="61"/>
    </location>
</feature>
<feature type="domain" description="Mechanosensitive ion channel transmembrane helices 2/3" evidence="4">
    <location>
        <begin position="121"/>
        <end position="159"/>
    </location>
</feature>
<feature type="transmembrane region" description="Helical" evidence="3">
    <location>
        <begin position="12"/>
        <end position="30"/>
    </location>
</feature>
<dbReference type="GO" id="GO:0016020">
    <property type="term" value="C:membrane"/>
    <property type="evidence" value="ECO:0007669"/>
    <property type="project" value="UniProtKB-SubCell"/>
</dbReference>
<gene>
    <name evidence="5" type="ORF">G8486_004853</name>
</gene>
<dbReference type="PANTHER" id="PTHR43634">
    <property type="entry name" value="OW CONDUCTANCE MECHANOSENSITIVE CHANNEL"/>
    <property type="match status" value="1"/>
</dbReference>
<keyword evidence="3" id="KW-1133">Transmembrane helix</keyword>
<dbReference type="SUPFAM" id="SSF82861">
    <property type="entry name" value="Mechanosensitive channel protein MscS (YggB), transmembrane region"/>
    <property type="match status" value="1"/>
</dbReference>